<protein>
    <submittedName>
        <fullName evidence="1">Uncharacterized protein</fullName>
    </submittedName>
</protein>
<dbReference type="PATRIC" id="fig|657309.4.peg.2650"/>
<dbReference type="Proteomes" id="UP000008795">
    <property type="component" value="Chromosome"/>
</dbReference>
<gene>
    <name evidence="1" type="ORF">BXY_37140</name>
</gene>
<dbReference type="HOGENOM" id="CLU_2987340_0_0_10"/>
<name>D6D2M6_9BACE</name>
<proteinExistence type="predicted"/>
<reference evidence="1 2" key="1">
    <citation type="submission" date="2010-03" db="EMBL/GenBank/DDBJ databases">
        <title>The genome sequence of Bacteriodes xylanisolvens XB1A.</title>
        <authorList>
            <consortium name="metaHIT consortium -- http://www.metahit.eu/"/>
            <person name="Pajon A."/>
            <person name="Turner K."/>
            <person name="Parkhill J."/>
            <person name="Bernalier A."/>
        </authorList>
    </citation>
    <scope>NUCLEOTIDE SEQUENCE [LARGE SCALE GENOMIC DNA]</scope>
    <source>
        <strain evidence="1 2">XB1A</strain>
    </source>
</reference>
<evidence type="ECO:0000313" key="1">
    <source>
        <dbReference type="EMBL" id="CBK68678.1"/>
    </source>
</evidence>
<dbReference type="EMBL" id="FP929033">
    <property type="protein sequence ID" value="CBK68678.1"/>
    <property type="molecule type" value="Genomic_DNA"/>
</dbReference>
<accession>D6D2M6</accession>
<reference evidence="1 2" key="2">
    <citation type="submission" date="2010-03" db="EMBL/GenBank/DDBJ databases">
        <authorList>
            <person name="Pajon A."/>
        </authorList>
    </citation>
    <scope>NUCLEOTIDE SEQUENCE [LARGE SCALE GENOMIC DNA]</scope>
    <source>
        <strain evidence="1 2">XB1A</strain>
    </source>
</reference>
<dbReference type="AlphaFoldDB" id="D6D2M6"/>
<dbReference type="KEGG" id="bxy:BXY_37140"/>
<evidence type="ECO:0000313" key="2">
    <source>
        <dbReference type="Proteomes" id="UP000008795"/>
    </source>
</evidence>
<sequence length="57" mass="6976">MYNLCFICETKKLYLYSIYETISDMGKEWIRLIIDENQGIVKEITFILRQKYEYAKL</sequence>
<organism evidence="1 2">
    <name type="scientific">Bacteroides xylanisolvens XB1A</name>
    <dbReference type="NCBI Taxonomy" id="657309"/>
    <lineage>
        <taxon>Bacteria</taxon>
        <taxon>Pseudomonadati</taxon>
        <taxon>Bacteroidota</taxon>
        <taxon>Bacteroidia</taxon>
        <taxon>Bacteroidales</taxon>
        <taxon>Bacteroidaceae</taxon>
        <taxon>Bacteroides</taxon>
    </lineage>
</organism>